<dbReference type="Gene3D" id="3.40.33.10">
    <property type="entry name" value="CAP"/>
    <property type="match status" value="1"/>
</dbReference>
<dbReference type="Pfam" id="PF00188">
    <property type="entry name" value="CAP"/>
    <property type="match status" value="1"/>
</dbReference>
<dbReference type="InterPro" id="IPR014044">
    <property type="entry name" value="CAP_dom"/>
</dbReference>
<evidence type="ECO:0000256" key="1">
    <source>
        <dbReference type="SAM" id="SignalP"/>
    </source>
</evidence>
<dbReference type="Proteomes" id="UP000248079">
    <property type="component" value="Unassembled WGS sequence"/>
</dbReference>
<name>A0A2V4A001_9BACT</name>
<reference evidence="3 4" key="1">
    <citation type="submission" date="2018-05" db="EMBL/GenBank/DDBJ databases">
        <title>Marinifilum breve JC075T sp. nov., a marine bacterium isolated from Yongle Blue Hole in the South China Sea.</title>
        <authorList>
            <person name="Fu T."/>
        </authorList>
    </citation>
    <scope>NUCLEOTIDE SEQUENCE [LARGE SCALE GENOMIC DNA]</scope>
    <source>
        <strain evidence="3 4">JC075</strain>
    </source>
</reference>
<dbReference type="OrthoDB" id="982527at2"/>
<comment type="caution">
    <text evidence="3">The sequence shown here is derived from an EMBL/GenBank/DDBJ whole genome shotgun (WGS) entry which is preliminary data.</text>
</comment>
<keyword evidence="4" id="KW-1185">Reference proteome</keyword>
<dbReference type="CDD" id="cd05379">
    <property type="entry name" value="CAP_bacterial"/>
    <property type="match status" value="1"/>
</dbReference>
<evidence type="ECO:0000313" key="3">
    <source>
        <dbReference type="EMBL" id="PXY01906.1"/>
    </source>
</evidence>
<dbReference type="EMBL" id="QFLI01000002">
    <property type="protein sequence ID" value="PXY01906.1"/>
    <property type="molecule type" value="Genomic_DNA"/>
</dbReference>
<keyword evidence="1" id="KW-0732">Signal</keyword>
<evidence type="ECO:0000259" key="2">
    <source>
        <dbReference type="Pfam" id="PF00188"/>
    </source>
</evidence>
<evidence type="ECO:0000313" key="4">
    <source>
        <dbReference type="Proteomes" id="UP000248079"/>
    </source>
</evidence>
<feature type="domain" description="SCP" evidence="2">
    <location>
        <begin position="44"/>
        <end position="163"/>
    </location>
</feature>
<proteinExistence type="predicted"/>
<sequence>MRKLLCVGLATILLGLSACSGNEDEVIEEEIISNPLKIDSQVLLNLVNDVRASGTTCGDTYYPPVDAISWNAKLEEAATNHSSDMYENDFFSHESPQGTTLTTRLQKVEYNYSTAGENIAYGYTSEQQVIEAWLKSQGHCANIMNGSFKEMGVGRVGNYWTQNFGTQR</sequence>
<accession>A0A2V4A001</accession>
<feature type="signal peptide" evidence="1">
    <location>
        <begin position="1"/>
        <end position="20"/>
    </location>
</feature>
<dbReference type="PROSITE" id="PS51257">
    <property type="entry name" value="PROKAR_LIPOPROTEIN"/>
    <property type="match status" value="1"/>
</dbReference>
<organism evidence="3 4">
    <name type="scientific">Marinifilum breve</name>
    <dbReference type="NCBI Taxonomy" id="2184082"/>
    <lineage>
        <taxon>Bacteria</taxon>
        <taxon>Pseudomonadati</taxon>
        <taxon>Bacteroidota</taxon>
        <taxon>Bacteroidia</taxon>
        <taxon>Marinilabiliales</taxon>
        <taxon>Marinifilaceae</taxon>
    </lineage>
</organism>
<dbReference type="InterPro" id="IPR035940">
    <property type="entry name" value="CAP_sf"/>
</dbReference>
<dbReference type="RefSeq" id="WP_110359543.1">
    <property type="nucleotide sequence ID" value="NZ_QFLI01000002.1"/>
</dbReference>
<gene>
    <name evidence="3" type="ORF">DF185_04465</name>
</gene>
<feature type="chain" id="PRO_5016074378" evidence="1">
    <location>
        <begin position="21"/>
        <end position="168"/>
    </location>
</feature>
<dbReference type="PANTHER" id="PTHR31157">
    <property type="entry name" value="SCP DOMAIN-CONTAINING PROTEIN"/>
    <property type="match status" value="1"/>
</dbReference>
<dbReference type="PANTHER" id="PTHR31157:SF1">
    <property type="entry name" value="SCP DOMAIN-CONTAINING PROTEIN"/>
    <property type="match status" value="1"/>
</dbReference>
<dbReference type="SUPFAM" id="SSF55797">
    <property type="entry name" value="PR-1-like"/>
    <property type="match status" value="1"/>
</dbReference>
<dbReference type="AlphaFoldDB" id="A0A2V4A001"/>
<protein>
    <submittedName>
        <fullName evidence="3">CAP domain-containing protein</fullName>
    </submittedName>
</protein>